<accession>A0A5B9W786</accession>
<dbReference type="KEGG" id="agv:OJF2_51200"/>
<sequence>MTAERDELLTELRTIWAEQHPGRPPKADFSDEVIAATTYLSRKIEKALKTRVIEPAFAEGFERQPTARKRGRAELAE</sequence>
<dbReference type="EMBL" id="CP042997">
    <property type="protein sequence ID" value="QEH36536.1"/>
    <property type="molecule type" value="Genomic_DNA"/>
</dbReference>
<reference evidence="1 2" key="1">
    <citation type="submission" date="2019-08" db="EMBL/GenBank/DDBJ databases">
        <title>Deep-cultivation of Planctomycetes and their phenomic and genomic characterization uncovers novel biology.</title>
        <authorList>
            <person name="Wiegand S."/>
            <person name="Jogler M."/>
            <person name="Boedeker C."/>
            <person name="Pinto D."/>
            <person name="Vollmers J."/>
            <person name="Rivas-Marin E."/>
            <person name="Kohn T."/>
            <person name="Peeters S.H."/>
            <person name="Heuer A."/>
            <person name="Rast P."/>
            <person name="Oberbeckmann S."/>
            <person name="Bunk B."/>
            <person name="Jeske O."/>
            <person name="Meyerdierks A."/>
            <person name="Storesund J.E."/>
            <person name="Kallscheuer N."/>
            <person name="Luecker S."/>
            <person name="Lage O.M."/>
            <person name="Pohl T."/>
            <person name="Merkel B.J."/>
            <person name="Hornburger P."/>
            <person name="Mueller R.-W."/>
            <person name="Bruemmer F."/>
            <person name="Labrenz M."/>
            <person name="Spormann A.M."/>
            <person name="Op den Camp H."/>
            <person name="Overmann J."/>
            <person name="Amann R."/>
            <person name="Jetten M.S.M."/>
            <person name="Mascher T."/>
            <person name="Medema M.H."/>
            <person name="Devos D.P."/>
            <person name="Kaster A.-K."/>
            <person name="Ovreas L."/>
            <person name="Rohde M."/>
            <person name="Galperin M.Y."/>
            <person name="Jogler C."/>
        </authorList>
    </citation>
    <scope>NUCLEOTIDE SEQUENCE [LARGE SCALE GENOMIC DNA]</scope>
    <source>
        <strain evidence="1 2">OJF2</strain>
    </source>
</reference>
<name>A0A5B9W786_9BACT</name>
<dbReference type="Proteomes" id="UP000324233">
    <property type="component" value="Chromosome"/>
</dbReference>
<evidence type="ECO:0000313" key="2">
    <source>
        <dbReference type="Proteomes" id="UP000324233"/>
    </source>
</evidence>
<organism evidence="1 2">
    <name type="scientific">Aquisphaera giovannonii</name>
    <dbReference type="NCBI Taxonomy" id="406548"/>
    <lineage>
        <taxon>Bacteria</taxon>
        <taxon>Pseudomonadati</taxon>
        <taxon>Planctomycetota</taxon>
        <taxon>Planctomycetia</taxon>
        <taxon>Isosphaerales</taxon>
        <taxon>Isosphaeraceae</taxon>
        <taxon>Aquisphaera</taxon>
    </lineage>
</organism>
<evidence type="ECO:0000313" key="1">
    <source>
        <dbReference type="EMBL" id="QEH36536.1"/>
    </source>
</evidence>
<keyword evidence="2" id="KW-1185">Reference proteome</keyword>
<dbReference type="OrthoDB" id="9964237at2"/>
<dbReference type="AlphaFoldDB" id="A0A5B9W786"/>
<gene>
    <name evidence="1" type="ORF">OJF2_51200</name>
</gene>
<proteinExistence type="predicted"/>
<dbReference type="RefSeq" id="WP_148596209.1">
    <property type="nucleotide sequence ID" value="NZ_CP042997.1"/>
</dbReference>
<protein>
    <submittedName>
        <fullName evidence="1">Uncharacterized protein</fullName>
    </submittedName>
</protein>